<dbReference type="RefSeq" id="WP_012471684.1">
    <property type="nucleotide sequence ID" value="NC_010815.1"/>
</dbReference>
<sequence length="624" mass="68761">MNYRTIALPTAAVVLLAAGSVAAETVKGSPSSYALGEVVVTADRLDEYIKNYPQEVTNVTRAEIIKRNHSNLEEILKTMPGVDVYPTSGMGTRIAIRGSGKSSGVLILLNGRPMNSNQSGGMELNAIPVELIESVTVFKPPVPVWLGPGGSDGAINIITREIKRDTKGETLKSSIKAAGGSYGLLQTSASQALAVGDGNLLLTGTFNHRDGRRINSDRNDGSAALNWNRSIKNGNKYEVNGRYYQAEYGVSGPIDNETPNARQQYRKGSIDGRISGALLETGSYTLNSYGDLLNLKDRSQQGYTATLDDRKVGLKLDTSWLDEQEKWEFRLGGMSEFDNYEHSLAGRHNRFRNGLNAQFDKRFGDITATAGARGDITNDFGFTPGGVLGLGWAATQNTLLKMRVGYVTNVPTFEQLYQSTHGSIDQSRGNPDLKTEKVLSYDMSLEYRFAKNRQIQATLFRVDTWDLITSQRGADLIYRPINIAGAERQGIEVTAKSSWESGFSGDLSCIYQSSKNRDTGKDLPYTPDIKLKATAQYTIPDVKTRLEASLRYEGVRYSPAENLVMQKMNDYLTADLRVTQPLTYKKIKADIFAKIDNLCNVRYQNHYGHPDDGIRALGGVQVRF</sequence>
<keyword evidence="2 10" id="KW-0813">Transport</keyword>
<keyword evidence="6 11" id="KW-0798">TonB box</keyword>
<feature type="domain" description="TonB-dependent receptor plug" evidence="14">
    <location>
        <begin position="50"/>
        <end position="153"/>
    </location>
</feature>
<keyword evidence="16" id="KW-1185">Reference proteome</keyword>
<feature type="domain" description="TonB-dependent receptor-like beta-barrel" evidence="13">
    <location>
        <begin position="199"/>
        <end position="598"/>
    </location>
</feature>
<gene>
    <name evidence="15" type="ordered locus">Glov_3667</name>
</gene>
<evidence type="ECO:0000256" key="5">
    <source>
        <dbReference type="ARBA" id="ARBA00022729"/>
    </source>
</evidence>
<evidence type="ECO:0000256" key="8">
    <source>
        <dbReference type="ARBA" id="ARBA00023170"/>
    </source>
</evidence>
<dbReference type="InterPro" id="IPR039426">
    <property type="entry name" value="TonB-dep_rcpt-like"/>
</dbReference>
<dbReference type="InterPro" id="IPR012910">
    <property type="entry name" value="Plug_dom"/>
</dbReference>
<dbReference type="Gene3D" id="2.170.130.10">
    <property type="entry name" value="TonB-dependent receptor, plug domain"/>
    <property type="match status" value="1"/>
</dbReference>
<evidence type="ECO:0000256" key="2">
    <source>
        <dbReference type="ARBA" id="ARBA00022448"/>
    </source>
</evidence>
<evidence type="ECO:0000259" key="13">
    <source>
        <dbReference type="Pfam" id="PF00593"/>
    </source>
</evidence>
<evidence type="ECO:0000256" key="12">
    <source>
        <dbReference type="SAM" id="SignalP"/>
    </source>
</evidence>
<dbReference type="Pfam" id="PF07715">
    <property type="entry name" value="Plug"/>
    <property type="match status" value="1"/>
</dbReference>
<dbReference type="OrthoDB" id="5404807at2"/>
<comment type="similarity">
    <text evidence="10 11">Belongs to the TonB-dependent receptor family.</text>
</comment>
<name>B3EBT4_TRIL1</name>
<evidence type="ECO:0000259" key="14">
    <source>
        <dbReference type="Pfam" id="PF07715"/>
    </source>
</evidence>
<keyword evidence="4 10" id="KW-0812">Transmembrane</keyword>
<keyword evidence="5 12" id="KW-0732">Signal</keyword>
<evidence type="ECO:0000256" key="6">
    <source>
        <dbReference type="ARBA" id="ARBA00023077"/>
    </source>
</evidence>
<keyword evidence="8 15" id="KW-0675">Receptor</keyword>
<evidence type="ECO:0000256" key="1">
    <source>
        <dbReference type="ARBA" id="ARBA00004571"/>
    </source>
</evidence>
<comment type="subcellular location">
    <subcellularLocation>
        <location evidence="1 10">Cell outer membrane</location>
        <topology evidence="1 10">Multi-pass membrane protein</topology>
    </subcellularLocation>
</comment>
<dbReference type="PROSITE" id="PS52016">
    <property type="entry name" value="TONB_DEPENDENT_REC_3"/>
    <property type="match status" value="1"/>
</dbReference>
<keyword evidence="3 10" id="KW-1134">Transmembrane beta strand</keyword>
<evidence type="ECO:0000256" key="3">
    <source>
        <dbReference type="ARBA" id="ARBA00022452"/>
    </source>
</evidence>
<dbReference type="PANTHER" id="PTHR30069:SF29">
    <property type="entry name" value="HEMOGLOBIN AND HEMOGLOBIN-HAPTOGLOBIN-BINDING PROTEIN 1-RELATED"/>
    <property type="match status" value="1"/>
</dbReference>
<evidence type="ECO:0000256" key="7">
    <source>
        <dbReference type="ARBA" id="ARBA00023136"/>
    </source>
</evidence>
<evidence type="ECO:0000313" key="15">
    <source>
        <dbReference type="EMBL" id="ACD97366.1"/>
    </source>
</evidence>
<evidence type="ECO:0000256" key="9">
    <source>
        <dbReference type="ARBA" id="ARBA00023237"/>
    </source>
</evidence>
<dbReference type="Proteomes" id="UP000002420">
    <property type="component" value="Plasmid pGLOV01"/>
</dbReference>
<dbReference type="Pfam" id="PF00593">
    <property type="entry name" value="TonB_dep_Rec_b-barrel"/>
    <property type="match status" value="1"/>
</dbReference>
<evidence type="ECO:0000256" key="4">
    <source>
        <dbReference type="ARBA" id="ARBA00022692"/>
    </source>
</evidence>
<keyword evidence="15" id="KW-0614">Plasmid</keyword>
<feature type="chain" id="PRO_5002787766" evidence="12">
    <location>
        <begin position="23"/>
        <end position="624"/>
    </location>
</feature>
<dbReference type="eggNOG" id="COG4206">
    <property type="taxonomic scope" value="Bacteria"/>
</dbReference>
<keyword evidence="9 10" id="KW-0998">Cell outer membrane</keyword>
<dbReference type="InterPro" id="IPR000531">
    <property type="entry name" value="Beta-barrel_TonB"/>
</dbReference>
<dbReference type="InterPro" id="IPR037066">
    <property type="entry name" value="Plug_dom_sf"/>
</dbReference>
<dbReference type="KEGG" id="glo:Glov_3667"/>
<protein>
    <submittedName>
        <fullName evidence="15">TonB-dependent receptor plug</fullName>
    </submittedName>
</protein>
<feature type="signal peptide" evidence="12">
    <location>
        <begin position="1"/>
        <end position="22"/>
    </location>
</feature>
<dbReference type="HOGENOM" id="CLU_008287_18_5_7"/>
<dbReference type="GO" id="GO:0009279">
    <property type="term" value="C:cell outer membrane"/>
    <property type="evidence" value="ECO:0007669"/>
    <property type="project" value="UniProtKB-SubCell"/>
</dbReference>
<organism evidence="15 16">
    <name type="scientific">Trichlorobacter lovleyi (strain ATCC BAA-1151 / DSM 17278 / SZ)</name>
    <name type="common">Geobacter lovleyi</name>
    <dbReference type="NCBI Taxonomy" id="398767"/>
    <lineage>
        <taxon>Bacteria</taxon>
        <taxon>Pseudomonadati</taxon>
        <taxon>Thermodesulfobacteriota</taxon>
        <taxon>Desulfuromonadia</taxon>
        <taxon>Geobacterales</taxon>
        <taxon>Geobacteraceae</taxon>
        <taxon>Trichlorobacter</taxon>
    </lineage>
</organism>
<evidence type="ECO:0000256" key="10">
    <source>
        <dbReference type="PROSITE-ProRule" id="PRU01360"/>
    </source>
</evidence>
<keyword evidence="7 10" id="KW-0472">Membrane</keyword>
<reference evidence="15 16" key="1">
    <citation type="submission" date="2008-05" db="EMBL/GenBank/DDBJ databases">
        <title>Complete sequence of plasmid of Geobacter lovleyi SZ.</title>
        <authorList>
            <consortium name="US DOE Joint Genome Institute"/>
            <person name="Lucas S."/>
            <person name="Copeland A."/>
            <person name="Lapidus A."/>
            <person name="Glavina del Rio T."/>
            <person name="Dalin E."/>
            <person name="Tice H."/>
            <person name="Bruce D."/>
            <person name="Goodwin L."/>
            <person name="Pitluck S."/>
            <person name="Chertkov O."/>
            <person name="Meincke L."/>
            <person name="Brettin T."/>
            <person name="Detter J.C."/>
            <person name="Han C."/>
            <person name="Tapia R."/>
            <person name="Kuske C.R."/>
            <person name="Schmutz J."/>
            <person name="Larimer F."/>
            <person name="Land M."/>
            <person name="Hauser L."/>
            <person name="Kyrpides N."/>
            <person name="Mikhailova N."/>
            <person name="Sung Y."/>
            <person name="Fletcher K.E."/>
            <person name="Ritalahti K.M."/>
            <person name="Loeffler F.E."/>
            <person name="Richardson P."/>
        </authorList>
    </citation>
    <scope>NUCLEOTIDE SEQUENCE [LARGE SCALE GENOMIC DNA]</scope>
    <source>
        <strain evidence="16">ATCC BAA-1151 / DSM 17278 / SZ</strain>
        <plasmid evidence="16">Plasmid pGLOV01</plasmid>
    </source>
</reference>
<dbReference type="AlphaFoldDB" id="B3EBT4"/>
<dbReference type="InterPro" id="IPR036942">
    <property type="entry name" value="Beta-barrel_TonB_sf"/>
</dbReference>
<geneLocation type="plasmid" evidence="15 16">
    <name>pGLOV01</name>
</geneLocation>
<accession>B3EBT4</accession>
<evidence type="ECO:0000313" key="16">
    <source>
        <dbReference type="Proteomes" id="UP000002420"/>
    </source>
</evidence>
<dbReference type="Gene3D" id="2.40.170.20">
    <property type="entry name" value="TonB-dependent receptor, beta-barrel domain"/>
    <property type="match status" value="1"/>
</dbReference>
<dbReference type="GO" id="GO:0015344">
    <property type="term" value="F:siderophore uptake transmembrane transporter activity"/>
    <property type="evidence" value="ECO:0007669"/>
    <property type="project" value="TreeGrafter"/>
</dbReference>
<dbReference type="GO" id="GO:0044718">
    <property type="term" value="P:siderophore transmembrane transport"/>
    <property type="evidence" value="ECO:0007669"/>
    <property type="project" value="TreeGrafter"/>
</dbReference>
<evidence type="ECO:0000256" key="11">
    <source>
        <dbReference type="RuleBase" id="RU003357"/>
    </source>
</evidence>
<dbReference type="SUPFAM" id="SSF56935">
    <property type="entry name" value="Porins"/>
    <property type="match status" value="1"/>
</dbReference>
<dbReference type="EMBL" id="CP001090">
    <property type="protein sequence ID" value="ACD97366.1"/>
    <property type="molecule type" value="Genomic_DNA"/>
</dbReference>
<proteinExistence type="inferred from homology"/>
<dbReference type="PANTHER" id="PTHR30069">
    <property type="entry name" value="TONB-DEPENDENT OUTER MEMBRANE RECEPTOR"/>
    <property type="match status" value="1"/>
</dbReference>